<name>A0A2P4UQY4_9ACTN</name>
<comment type="caution">
    <text evidence="1">The sequence shown here is derived from an EMBL/GenBank/DDBJ whole genome shotgun (WGS) entry which is preliminary data.</text>
</comment>
<protein>
    <submittedName>
        <fullName evidence="1">Uncharacterized protein</fullName>
    </submittedName>
</protein>
<dbReference type="Proteomes" id="UP000242367">
    <property type="component" value="Unassembled WGS sequence"/>
</dbReference>
<sequence length="248" mass="26446">MSAGARNVRGVEEPDWPNLEHAYGPAGDVPALLDALVPDGTADVWDELWSRLCHQGTVYSASFAALPRLTEAAARWDPADRVMVLALAGAIVVGLEDDAPAERTTLHRLTSEALAAANDPDDTVYLLQALLAFEGVPFWGEHLERLAGQEFEAVCPGCETPLFVVLDYDGLGYFASDGDYVGGRTTPRAPLRPADAAALDGIGARLHTAFADRGFTGLAEYVRHLFGDTVCPACSHPFPVAPAVVETF</sequence>
<accession>A0A2P4UQY4</accession>
<organism evidence="1 2">
    <name type="scientific">Actinomadura rubteroloni</name>
    <dbReference type="NCBI Taxonomy" id="1926885"/>
    <lineage>
        <taxon>Bacteria</taxon>
        <taxon>Bacillati</taxon>
        <taxon>Actinomycetota</taxon>
        <taxon>Actinomycetes</taxon>
        <taxon>Streptosporangiales</taxon>
        <taxon>Thermomonosporaceae</taxon>
        <taxon>Actinomadura</taxon>
    </lineage>
</organism>
<reference evidence="1 2" key="1">
    <citation type="journal article" date="2017" name="Chemistry">
        <title>Isolation, Biosynthesis and Chemical Modifications of Rubterolones A-F: Rare Tropolone Alkaloids from Actinomadura sp. 5-2.</title>
        <authorList>
            <person name="Guo H."/>
            <person name="Benndorf R."/>
            <person name="Leichnitz D."/>
            <person name="Klassen J.L."/>
            <person name="Vollmers J."/>
            <person name="Gorls H."/>
            <person name="Steinacker M."/>
            <person name="Weigel C."/>
            <person name="Dahse H.M."/>
            <person name="Kaster A.K."/>
            <person name="de Beer Z.W."/>
            <person name="Poulsen M."/>
            <person name="Beemelmanns C."/>
        </authorList>
    </citation>
    <scope>NUCLEOTIDE SEQUENCE [LARGE SCALE GENOMIC DNA]</scope>
    <source>
        <strain evidence="1 2">5-2</strain>
    </source>
</reference>
<evidence type="ECO:0000313" key="1">
    <source>
        <dbReference type="EMBL" id="POM27462.1"/>
    </source>
</evidence>
<keyword evidence="2" id="KW-1185">Reference proteome</keyword>
<dbReference type="EMBL" id="MTBP01000001">
    <property type="protein sequence ID" value="POM27462.1"/>
    <property type="molecule type" value="Genomic_DNA"/>
</dbReference>
<dbReference type="AlphaFoldDB" id="A0A2P4UQY4"/>
<proteinExistence type="predicted"/>
<evidence type="ECO:0000313" key="2">
    <source>
        <dbReference type="Proteomes" id="UP000242367"/>
    </source>
</evidence>
<gene>
    <name evidence="1" type="ORF">BTM25_18770</name>
</gene>